<name>G8A214_MEDTR</name>
<reference evidence="2 4" key="1">
    <citation type="journal article" date="2011" name="Nature">
        <title>The Medicago genome provides insight into the evolution of rhizobial symbioses.</title>
        <authorList>
            <person name="Young N.D."/>
            <person name="Debelle F."/>
            <person name="Oldroyd G.E."/>
            <person name="Geurts R."/>
            <person name="Cannon S.B."/>
            <person name="Udvardi M.K."/>
            <person name="Benedito V.A."/>
            <person name="Mayer K.F."/>
            <person name="Gouzy J."/>
            <person name="Schoof H."/>
            <person name="Van de Peer Y."/>
            <person name="Proost S."/>
            <person name="Cook D.R."/>
            <person name="Meyers B.C."/>
            <person name="Spannagl M."/>
            <person name="Cheung F."/>
            <person name="De Mita S."/>
            <person name="Krishnakumar V."/>
            <person name="Gundlach H."/>
            <person name="Zhou S."/>
            <person name="Mudge J."/>
            <person name="Bharti A.K."/>
            <person name="Murray J.D."/>
            <person name="Naoumkina M.A."/>
            <person name="Rosen B."/>
            <person name="Silverstein K.A."/>
            <person name="Tang H."/>
            <person name="Rombauts S."/>
            <person name="Zhao P.X."/>
            <person name="Zhou P."/>
            <person name="Barbe V."/>
            <person name="Bardou P."/>
            <person name="Bechner M."/>
            <person name="Bellec A."/>
            <person name="Berger A."/>
            <person name="Berges H."/>
            <person name="Bidwell S."/>
            <person name="Bisseling T."/>
            <person name="Choisne N."/>
            <person name="Couloux A."/>
            <person name="Denny R."/>
            <person name="Deshpande S."/>
            <person name="Dai X."/>
            <person name="Doyle J.J."/>
            <person name="Dudez A.M."/>
            <person name="Farmer A.D."/>
            <person name="Fouteau S."/>
            <person name="Franken C."/>
            <person name="Gibelin C."/>
            <person name="Gish J."/>
            <person name="Goldstein S."/>
            <person name="Gonzalez A.J."/>
            <person name="Green P.J."/>
            <person name="Hallab A."/>
            <person name="Hartog M."/>
            <person name="Hua A."/>
            <person name="Humphray S.J."/>
            <person name="Jeong D.H."/>
            <person name="Jing Y."/>
            <person name="Jocker A."/>
            <person name="Kenton S.M."/>
            <person name="Kim D.J."/>
            <person name="Klee K."/>
            <person name="Lai H."/>
            <person name="Lang C."/>
            <person name="Lin S."/>
            <person name="Macmil S.L."/>
            <person name="Magdelenat G."/>
            <person name="Matthews L."/>
            <person name="McCorrison J."/>
            <person name="Monaghan E.L."/>
            <person name="Mun J.H."/>
            <person name="Najar F.Z."/>
            <person name="Nicholson C."/>
            <person name="Noirot C."/>
            <person name="O'Bleness M."/>
            <person name="Paule C.R."/>
            <person name="Poulain J."/>
            <person name="Prion F."/>
            <person name="Qin B."/>
            <person name="Qu C."/>
            <person name="Retzel E.F."/>
            <person name="Riddle C."/>
            <person name="Sallet E."/>
            <person name="Samain S."/>
            <person name="Samson N."/>
            <person name="Sanders I."/>
            <person name="Saurat O."/>
            <person name="Scarpelli C."/>
            <person name="Schiex T."/>
            <person name="Segurens B."/>
            <person name="Severin A.J."/>
            <person name="Sherrier D.J."/>
            <person name="Shi R."/>
            <person name="Sims S."/>
            <person name="Singer S.R."/>
            <person name="Sinharoy S."/>
            <person name="Sterck L."/>
            <person name="Viollet A."/>
            <person name="Wang B.B."/>
            <person name="Wang K."/>
            <person name="Wang M."/>
            <person name="Wang X."/>
            <person name="Warfsmann J."/>
            <person name="Weissenbach J."/>
            <person name="White D.D."/>
            <person name="White J.D."/>
            <person name="Wiley G.B."/>
            <person name="Wincker P."/>
            <person name="Xing Y."/>
            <person name="Yang L."/>
            <person name="Yao Z."/>
            <person name="Ying F."/>
            <person name="Zhai J."/>
            <person name="Zhou L."/>
            <person name="Zuber A."/>
            <person name="Denarie J."/>
            <person name="Dixon R.A."/>
            <person name="May G.D."/>
            <person name="Schwartz D.C."/>
            <person name="Rogers J."/>
            <person name="Quetier F."/>
            <person name="Town C.D."/>
            <person name="Roe B.A."/>
        </authorList>
    </citation>
    <scope>NUCLEOTIDE SEQUENCE [LARGE SCALE GENOMIC DNA]</scope>
    <source>
        <strain evidence="2">A17</strain>
        <strain evidence="3 4">cv. Jemalong A17</strain>
    </source>
</reference>
<evidence type="ECO:0000313" key="2">
    <source>
        <dbReference type="EMBL" id="KEH43714.1"/>
    </source>
</evidence>
<dbReference type="HOGENOM" id="CLU_2430347_0_0_1"/>
<reference evidence="3" key="3">
    <citation type="submission" date="2015-04" db="UniProtKB">
        <authorList>
            <consortium name="EnsemblPlants"/>
        </authorList>
    </citation>
    <scope>IDENTIFICATION</scope>
    <source>
        <strain evidence="3">cv. Jemalong A17</strain>
    </source>
</reference>
<evidence type="ECO:0000256" key="1">
    <source>
        <dbReference type="SAM" id="MobiDB-lite"/>
    </source>
</evidence>
<accession>G8A214</accession>
<evidence type="ECO:0000313" key="4">
    <source>
        <dbReference type="Proteomes" id="UP000002051"/>
    </source>
</evidence>
<gene>
    <name evidence="2" type="ordered locus">MTR_1g100637</name>
</gene>
<organism evidence="3">
    <name type="scientific">Medicago truncatula</name>
    <name type="common">Barrel medic</name>
    <name type="synonym">Medicago tribuloides</name>
    <dbReference type="NCBI Taxonomy" id="3880"/>
    <lineage>
        <taxon>Eukaryota</taxon>
        <taxon>Viridiplantae</taxon>
        <taxon>Streptophyta</taxon>
        <taxon>Embryophyta</taxon>
        <taxon>Tracheophyta</taxon>
        <taxon>Spermatophyta</taxon>
        <taxon>Magnoliopsida</taxon>
        <taxon>eudicotyledons</taxon>
        <taxon>Gunneridae</taxon>
        <taxon>Pentapetalae</taxon>
        <taxon>rosids</taxon>
        <taxon>fabids</taxon>
        <taxon>Fabales</taxon>
        <taxon>Fabaceae</taxon>
        <taxon>Papilionoideae</taxon>
        <taxon>50 kb inversion clade</taxon>
        <taxon>NPAAA clade</taxon>
        <taxon>Hologalegina</taxon>
        <taxon>IRL clade</taxon>
        <taxon>Trifolieae</taxon>
        <taxon>Medicago</taxon>
    </lineage>
</organism>
<evidence type="ECO:0000313" key="3">
    <source>
        <dbReference type="EnsemblPlants" id="KEH43714"/>
    </source>
</evidence>
<dbReference type="PaxDb" id="3880-AES85502"/>
<sequence length="91" mass="10050">MKEKKTGLGWPVSRGARKEPGSGSIFQPIFKPGFLARPLKAIGPARPGLNGPDRPFLQHVETYKGGHSPTRQWRAVKLCDRFVEEGVNVLV</sequence>
<keyword evidence="4" id="KW-1185">Reference proteome</keyword>
<reference evidence="2 4" key="2">
    <citation type="journal article" date="2014" name="BMC Genomics">
        <title>An improved genome release (version Mt4.0) for the model legume Medicago truncatula.</title>
        <authorList>
            <person name="Tang H."/>
            <person name="Krishnakumar V."/>
            <person name="Bidwell S."/>
            <person name="Rosen B."/>
            <person name="Chan A."/>
            <person name="Zhou S."/>
            <person name="Gentzbittel L."/>
            <person name="Childs K.L."/>
            <person name="Yandell M."/>
            <person name="Gundlach H."/>
            <person name="Mayer K.F."/>
            <person name="Schwartz D.C."/>
            <person name="Town C.D."/>
        </authorList>
    </citation>
    <scope>GENOME REANNOTATION</scope>
    <source>
        <strain evidence="2">A17</strain>
        <strain evidence="3 4">cv. Jemalong A17</strain>
    </source>
</reference>
<dbReference type="EnsemblPlants" id="KEH43714">
    <property type="protein sequence ID" value="KEH43714"/>
    <property type="gene ID" value="MTR_1g100637"/>
</dbReference>
<feature type="region of interest" description="Disordered" evidence="1">
    <location>
        <begin position="1"/>
        <end position="25"/>
    </location>
</feature>
<protein>
    <submittedName>
        <fullName evidence="2 3">Uncharacterized protein</fullName>
    </submittedName>
</protein>
<proteinExistence type="predicted"/>
<dbReference type="AlphaFoldDB" id="G8A214"/>
<dbReference type="Proteomes" id="UP000002051">
    <property type="component" value="Unassembled WGS sequence"/>
</dbReference>
<dbReference type="EMBL" id="CM001217">
    <property type="protein sequence ID" value="KEH43714.1"/>
    <property type="molecule type" value="Genomic_DNA"/>
</dbReference>